<feature type="domain" description="Enoyl reductase (ER)" evidence="5">
    <location>
        <begin position="14"/>
        <end position="348"/>
    </location>
</feature>
<name>A0A6A6AZY4_9PEZI</name>
<dbReference type="GeneID" id="54295075"/>
<dbReference type="InterPro" id="IPR036291">
    <property type="entry name" value="NAD(P)-bd_dom_sf"/>
</dbReference>
<dbReference type="InterPro" id="IPR020843">
    <property type="entry name" value="ER"/>
</dbReference>
<dbReference type="Pfam" id="PF00107">
    <property type="entry name" value="ADH_zinc_N"/>
    <property type="match status" value="1"/>
</dbReference>
<protein>
    <recommendedName>
        <fullName evidence="5">Enoyl reductase (ER) domain-containing protein</fullName>
    </recommendedName>
</protein>
<reference evidence="6" key="1">
    <citation type="journal article" date="2020" name="Stud. Mycol.">
        <title>101 Dothideomycetes genomes: a test case for predicting lifestyles and emergence of pathogens.</title>
        <authorList>
            <person name="Haridas S."/>
            <person name="Albert R."/>
            <person name="Binder M."/>
            <person name="Bloem J."/>
            <person name="Labutti K."/>
            <person name="Salamov A."/>
            <person name="Andreopoulos B."/>
            <person name="Baker S."/>
            <person name="Barry K."/>
            <person name="Bills G."/>
            <person name="Bluhm B."/>
            <person name="Cannon C."/>
            <person name="Castanera R."/>
            <person name="Culley D."/>
            <person name="Daum C."/>
            <person name="Ezra D."/>
            <person name="Gonzalez J."/>
            <person name="Henrissat B."/>
            <person name="Kuo A."/>
            <person name="Liang C."/>
            <person name="Lipzen A."/>
            <person name="Lutzoni F."/>
            <person name="Magnuson J."/>
            <person name="Mondo S."/>
            <person name="Nolan M."/>
            <person name="Ohm R."/>
            <person name="Pangilinan J."/>
            <person name="Park H.-J."/>
            <person name="Ramirez L."/>
            <person name="Alfaro M."/>
            <person name="Sun H."/>
            <person name="Tritt A."/>
            <person name="Yoshinaga Y."/>
            <person name="Zwiers L.-H."/>
            <person name="Turgeon B."/>
            <person name="Goodwin S."/>
            <person name="Spatafora J."/>
            <person name="Crous P."/>
            <person name="Grigoriev I."/>
        </authorList>
    </citation>
    <scope>NUCLEOTIDE SEQUENCE</scope>
    <source>
        <strain evidence="6">CBS 121167</strain>
    </source>
</reference>
<dbReference type="SUPFAM" id="SSF51735">
    <property type="entry name" value="NAD(P)-binding Rossmann-fold domains"/>
    <property type="match status" value="1"/>
</dbReference>
<dbReference type="InterPro" id="IPR013149">
    <property type="entry name" value="ADH-like_C"/>
</dbReference>
<evidence type="ECO:0000313" key="7">
    <source>
        <dbReference type="Proteomes" id="UP000799438"/>
    </source>
</evidence>
<dbReference type="RefSeq" id="XP_033392243.1">
    <property type="nucleotide sequence ID" value="XM_033537579.1"/>
</dbReference>
<evidence type="ECO:0000256" key="3">
    <source>
        <dbReference type="ARBA" id="ARBA00022857"/>
    </source>
</evidence>
<dbReference type="SUPFAM" id="SSF50129">
    <property type="entry name" value="GroES-like"/>
    <property type="match status" value="1"/>
</dbReference>
<gene>
    <name evidence="6" type="ORF">K452DRAFT_237315</name>
</gene>
<evidence type="ECO:0000313" key="6">
    <source>
        <dbReference type="EMBL" id="KAF2136525.1"/>
    </source>
</evidence>
<dbReference type="Pfam" id="PF08240">
    <property type="entry name" value="ADH_N"/>
    <property type="match status" value="1"/>
</dbReference>
<keyword evidence="4" id="KW-0560">Oxidoreductase</keyword>
<dbReference type="InterPro" id="IPR011032">
    <property type="entry name" value="GroES-like_sf"/>
</dbReference>
<sequence length="352" mass="37598">MMQTGTRTALVAEGAARYKLVNDAAMPLVKPDMVLCKVRAVALNPADWKMVDFSATPGAVGGNDFAGEVVETGSQVTRLKPGDRVCAMMFGLNPSDKTTGAFGTFAAATEDLACKIPDGMTFEEASTLGLAIGTAGSALYQSLGLPMPEAPAKKPITVLVSGGATATGTIAVQLLRASGLIPIVTCSPTHFDMLKRLGAAETFDYHSPTCGTEIRAYTNDQLAHVFDCVTEAATMKMCYEAIGSAGGKYVALDPFATHVQYTRRDVHADWLMIYSLFGKRVELAGVYGRAARRLDREFAARMFPLAERLLEEGRLAPHAAEVRVGGLDGVLDGIEELRWGKVRGRKLVYPIA</sequence>
<evidence type="ECO:0000259" key="5">
    <source>
        <dbReference type="SMART" id="SM00829"/>
    </source>
</evidence>
<accession>A0A6A6AZY4</accession>
<dbReference type="Gene3D" id="3.90.180.10">
    <property type="entry name" value="Medium-chain alcohol dehydrogenases, catalytic domain"/>
    <property type="match status" value="1"/>
</dbReference>
<comment type="subunit">
    <text evidence="2">Monomer.</text>
</comment>
<keyword evidence="7" id="KW-1185">Reference proteome</keyword>
<dbReference type="AlphaFoldDB" id="A0A6A6AZY4"/>
<dbReference type="CDD" id="cd08249">
    <property type="entry name" value="enoyl_reductase_like"/>
    <property type="match status" value="1"/>
</dbReference>
<comment type="similarity">
    <text evidence="1">Belongs to the zinc-containing alcohol dehydrogenase family.</text>
</comment>
<evidence type="ECO:0000256" key="1">
    <source>
        <dbReference type="ARBA" id="ARBA00008072"/>
    </source>
</evidence>
<dbReference type="InterPro" id="IPR047122">
    <property type="entry name" value="Trans-enoyl_RdTase-like"/>
</dbReference>
<dbReference type="EMBL" id="ML995518">
    <property type="protein sequence ID" value="KAF2136525.1"/>
    <property type="molecule type" value="Genomic_DNA"/>
</dbReference>
<dbReference type="Proteomes" id="UP000799438">
    <property type="component" value="Unassembled WGS sequence"/>
</dbReference>
<evidence type="ECO:0000256" key="2">
    <source>
        <dbReference type="ARBA" id="ARBA00011245"/>
    </source>
</evidence>
<evidence type="ECO:0000256" key="4">
    <source>
        <dbReference type="ARBA" id="ARBA00023002"/>
    </source>
</evidence>
<proteinExistence type="inferred from homology"/>
<dbReference type="Gene3D" id="3.40.50.720">
    <property type="entry name" value="NAD(P)-binding Rossmann-like Domain"/>
    <property type="match status" value="1"/>
</dbReference>
<organism evidence="6 7">
    <name type="scientific">Aplosporella prunicola CBS 121167</name>
    <dbReference type="NCBI Taxonomy" id="1176127"/>
    <lineage>
        <taxon>Eukaryota</taxon>
        <taxon>Fungi</taxon>
        <taxon>Dikarya</taxon>
        <taxon>Ascomycota</taxon>
        <taxon>Pezizomycotina</taxon>
        <taxon>Dothideomycetes</taxon>
        <taxon>Dothideomycetes incertae sedis</taxon>
        <taxon>Botryosphaeriales</taxon>
        <taxon>Aplosporellaceae</taxon>
        <taxon>Aplosporella</taxon>
    </lineage>
</organism>
<keyword evidence="3" id="KW-0521">NADP</keyword>
<dbReference type="PANTHER" id="PTHR45348">
    <property type="entry name" value="HYPOTHETICAL OXIDOREDUCTASE (EUROFUNG)"/>
    <property type="match status" value="1"/>
</dbReference>
<dbReference type="OrthoDB" id="48317at2759"/>
<dbReference type="InterPro" id="IPR013154">
    <property type="entry name" value="ADH-like_N"/>
</dbReference>
<dbReference type="PANTHER" id="PTHR45348:SF6">
    <property type="entry name" value="TRANS-ENOYL REDUCTASE APDC"/>
    <property type="match status" value="1"/>
</dbReference>
<dbReference type="GO" id="GO:0016651">
    <property type="term" value="F:oxidoreductase activity, acting on NAD(P)H"/>
    <property type="evidence" value="ECO:0007669"/>
    <property type="project" value="InterPro"/>
</dbReference>
<dbReference type="SMART" id="SM00829">
    <property type="entry name" value="PKS_ER"/>
    <property type="match status" value="1"/>
</dbReference>